<gene>
    <name evidence="1" type="ORF">C1SCF055_LOCUS10744</name>
</gene>
<dbReference type="EMBL" id="CAMXCT010000776">
    <property type="protein sequence ID" value="CAI3983098.1"/>
    <property type="molecule type" value="Genomic_DNA"/>
</dbReference>
<evidence type="ECO:0000313" key="3">
    <source>
        <dbReference type="Proteomes" id="UP001152797"/>
    </source>
</evidence>
<accession>A0A9P1C1G6</accession>
<reference evidence="1" key="1">
    <citation type="submission" date="2022-10" db="EMBL/GenBank/DDBJ databases">
        <authorList>
            <person name="Chen Y."/>
            <person name="Dougan E. K."/>
            <person name="Chan C."/>
            <person name="Rhodes N."/>
            <person name="Thang M."/>
        </authorList>
    </citation>
    <scope>NUCLEOTIDE SEQUENCE</scope>
</reference>
<dbReference type="AlphaFoldDB" id="A0A9P1C1G6"/>
<comment type="caution">
    <text evidence="1">The sequence shown here is derived from an EMBL/GenBank/DDBJ whole genome shotgun (WGS) entry which is preliminary data.</text>
</comment>
<evidence type="ECO:0000313" key="1">
    <source>
        <dbReference type="EMBL" id="CAI3983098.1"/>
    </source>
</evidence>
<organism evidence="1">
    <name type="scientific">Cladocopium goreaui</name>
    <dbReference type="NCBI Taxonomy" id="2562237"/>
    <lineage>
        <taxon>Eukaryota</taxon>
        <taxon>Sar</taxon>
        <taxon>Alveolata</taxon>
        <taxon>Dinophyceae</taxon>
        <taxon>Suessiales</taxon>
        <taxon>Symbiodiniaceae</taxon>
        <taxon>Cladocopium</taxon>
    </lineage>
</organism>
<dbReference type="EMBL" id="CAMXCT030000776">
    <property type="protein sequence ID" value="CAL4770410.1"/>
    <property type="molecule type" value="Genomic_DNA"/>
</dbReference>
<proteinExistence type="predicted"/>
<dbReference type="EMBL" id="CAMXCT020000776">
    <property type="protein sequence ID" value="CAL1136473.1"/>
    <property type="molecule type" value="Genomic_DNA"/>
</dbReference>
<reference evidence="2 3" key="2">
    <citation type="submission" date="2024-05" db="EMBL/GenBank/DDBJ databases">
        <authorList>
            <person name="Chen Y."/>
            <person name="Shah S."/>
            <person name="Dougan E. K."/>
            <person name="Thang M."/>
            <person name="Chan C."/>
        </authorList>
    </citation>
    <scope>NUCLEOTIDE SEQUENCE [LARGE SCALE GENOMIC DNA]</scope>
</reference>
<keyword evidence="3" id="KW-1185">Reference proteome</keyword>
<dbReference type="Proteomes" id="UP001152797">
    <property type="component" value="Unassembled WGS sequence"/>
</dbReference>
<name>A0A9P1C1G6_9DINO</name>
<protein>
    <submittedName>
        <fullName evidence="1">Uncharacterized protein</fullName>
    </submittedName>
</protein>
<sequence>MELGPLQHSMARHGMRRGKIVDGSGNALPLVLHGQAAQDDDIAEHAEEPEGRWWCYSECYVMRMGAVPDRRIAKIVHVGRNWTGD</sequence>
<evidence type="ECO:0000313" key="2">
    <source>
        <dbReference type="EMBL" id="CAL4770410.1"/>
    </source>
</evidence>